<dbReference type="OrthoDB" id="1448607at2"/>
<dbReference type="PATRIC" id="fig|1202724.3.peg.3440"/>
<dbReference type="EMBL" id="LIYD01000005">
    <property type="protein sequence ID" value="KOS07478.1"/>
    <property type="molecule type" value="Genomic_DNA"/>
</dbReference>
<sequence length="157" mass="16905">MKKFLYLLVLLAGLTSCEEDIQFNTPAVQALKNNELWRATQFSAVKGSDNSLTLNATNGFETLVLKTANTAPGTYALGVNETDKASYVLVIESETETYQTGAGVGQGTITISDNPEETNVDAGFITGTFRFAAVGDNSEQVYFQEGVFYKVPIAPAQ</sequence>
<comment type="caution">
    <text evidence="1">The sequence shown here is derived from an EMBL/GenBank/DDBJ whole genome shotgun (WGS) entry which is preliminary data.</text>
</comment>
<gene>
    <name evidence="1" type="ORF">AM493_16565</name>
</gene>
<keyword evidence="2" id="KW-1185">Reference proteome</keyword>
<accession>A0A0M8MKM1</accession>
<protein>
    <submittedName>
        <fullName evidence="1">Uncharacterized protein</fullName>
    </submittedName>
</protein>
<dbReference type="STRING" id="1202724.AM493_16565"/>
<dbReference type="Pfam" id="PF19765">
    <property type="entry name" value="DUF6252"/>
    <property type="match status" value="1"/>
</dbReference>
<evidence type="ECO:0000313" key="2">
    <source>
        <dbReference type="Proteomes" id="UP000037755"/>
    </source>
</evidence>
<dbReference type="InterPro" id="IPR046219">
    <property type="entry name" value="DUF6252"/>
</dbReference>
<dbReference type="RefSeq" id="WP_054409140.1">
    <property type="nucleotide sequence ID" value="NZ_FOYA01000011.1"/>
</dbReference>
<dbReference type="AlphaFoldDB" id="A0A0M8MKM1"/>
<organism evidence="1 2">
    <name type="scientific">Flavobacterium akiainvivens</name>
    <dbReference type="NCBI Taxonomy" id="1202724"/>
    <lineage>
        <taxon>Bacteria</taxon>
        <taxon>Pseudomonadati</taxon>
        <taxon>Bacteroidota</taxon>
        <taxon>Flavobacteriia</taxon>
        <taxon>Flavobacteriales</taxon>
        <taxon>Flavobacteriaceae</taxon>
        <taxon>Flavobacterium</taxon>
    </lineage>
</organism>
<evidence type="ECO:0000313" key="1">
    <source>
        <dbReference type="EMBL" id="KOS07478.1"/>
    </source>
</evidence>
<proteinExistence type="predicted"/>
<reference evidence="1 2" key="1">
    <citation type="submission" date="2015-08" db="EMBL/GenBank/DDBJ databases">
        <title>Whole genome sequence of Flavobacterium akiainvivens IK-1T, from decaying Wikstroemia oahuensis, an endemic Hawaiian shrub.</title>
        <authorList>
            <person name="Wan X."/>
            <person name="Hou S."/>
            <person name="Saito J."/>
            <person name="Donachie S."/>
        </authorList>
    </citation>
    <scope>NUCLEOTIDE SEQUENCE [LARGE SCALE GENOMIC DNA]</scope>
    <source>
        <strain evidence="1 2">IK-1</strain>
    </source>
</reference>
<dbReference type="PROSITE" id="PS51257">
    <property type="entry name" value="PROKAR_LIPOPROTEIN"/>
    <property type="match status" value="1"/>
</dbReference>
<name>A0A0M8MKM1_9FLAO</name>
<dbReference type="Proteomes" id="UP000037755">
    <property type="component" value="Unassembled WGS sequence"/>
</dbReference>